<evidence type="ECO:0000313" key="2">
    <source>
        <dbReference type="Proteomes" id="UP000308600"/>
    </source>
</evidence>
<sequence>MAEVATTEFLAQLEALYPEPAEGALSAWAFVAATAFSASNLPEAVPLVFRYAIRNLKTDGERLLVVRKIKDALFKSGLLSGFPKAINALAQLHTVVPETLRDIVPLRDVSLALDDLETAGQAFFSGTYGETADSVQNFLKEIYPDLERFSTVFGYGYTYSFTEVLSAVETSFTMIAALIASDVPRQISWHLQGALRNGASKEEVRAVRQIAVEVSRKAGVVWKHEIPDILS</sequence>
<organism evidence="1 2">
    <name type="scientific">Pluteus cervinus</name>
    <dbReference type="NCBI Taxonomy" id="181527"/>
    <lineage>
        <taxon>Eukaryota</taxon>
        <taxon>Fungi</taxon>
        <taxon>Dikarya</taxon>
        <taxon>Basidiomycota</taxon>
        <taxon>Agaricomycotina</taxon>
        <taxon>Agaricomycetes</taxon>
        <taxon>Agaricomycetidae</taxon>
        <taxon>Agaricales</taxon>
        <taxon>Pluteineae</taxon>
        <taxon>Pluteaceae</taxon>
        <taxon>Pluteus</taxon>
    </lineage>
</organism>
<dbReference type="Proteomes" id="UP000308600">
    <property type="component" value="Unassembled WGS sequence"/>
</dbReference>
<protein>
    <submittedName>
        <fullName evidence="1">Uncharacterized protein</fullName>
    </submittedName>
</protein>
<proteinExistence type="predicted"/>
<gene>
    <name evidence="1" type="ORF">BDN72DRAFT_790371</name>
</gene>
<dbReference type="EMBL" id="ML208273">
    <property type="protein sequence ID" value="TFK73729.1"/>
    <property type="molecule type" value="Genomic_DNA"/>
</dbReference>
<evidence type="ECO:0000313" key="1">
    <source>
        <dbReference type="EMBL" id="TFK73729.1"/>
    </source>
</evidence>
<accession>A0ACD3B7Q5</accession>
<name>A0ACD3B7Q5_9AGAR</name>
<keyword evidence="2" id="KW-1185">Reference proteome</keyword>
<reference evidence="1 2" key="1">
    <citation type="journal article" date="2019" name="Nat. Ecol. Evol.">
        <title>Megaphylogeny resolves global patterns of mushroom evolution.</title>
        <authorList>
            <person name="Varga T."/>
            <person name="Krizsan K."/>
            <person name="Foldi C."/>
            <person name="Dima B."/>
            <person name="Sanchez-Garcia M."/>
            <person name="Sanchez-Ramirez S."/>
            <person name="Szollosi G.J."/>
            <person name="Szarkandi J.G."/>
            <person name="Papp V."/>
            <person name="Albert L."/>
            <person name="Andreopoulos W."/>
            <person name="Angelini C."/>
            <person name="Antonin V."/>
            <person name="Barry K.W."/>
            <person name="Bougher N.L."/>
            <person name="Buchanan P."/>
            <person name="Buyck B."/>
            <person name="Bense V."/>
            <person name="Catcheside P."/>
            <person name="Chovatia M."/>
            <person name="Cooper J."/>
            <person name="Damon W."/>
            <person name="Desjardin D."/>
            <person name="Finy P."/>
            <person name="Geml J."/>
            <person name="Haridas S."/>
            <person name="Hughes K."/>
            <person name="Justo A."/>
            <person name="Karasinski D."/>
            <person name="Kautmanova I."/>
            <person name="Kiss B."/>
            <person name="Kocsube S."/>
            <person name="Kotiranta H."/>
            <person name="LaButti K.M."/>
            <person name="Lechner B.E."/>
            <person name="Liimatainen K."/>
            <person name="Lipzen A."/>
            <person name="Lukacs Z."/>
            <person name="Mihaltcheva S."/>
            <person name="Morgado L.N."/>
            <person name="Niskanen T."/>
            <person name="Noordeloos M.E."/>
            <person name="Ohm R.A."/>
            <person name="Ortiz-Santana B."/>
            <person name="Ovrebo C."/>
            <person name="Racz N."/>
            <person name="Riley R."/>
            <person name="Savchenko A."/>
            <person name="Shiryaev A."/>
            <person name="Soop K."/>
            <person name="Spirin V."/>
            <person name="Szebenyi C."/>
            <person name="Tomsovsky M."/>
            <person name="Tulloss R.E."/>
            <person name="Uehling J."/>
            <person name="Grigoriev I.V."/>
            <person name="Vagvolgyi C."/>
            <person name="Papp T."/>
            <person name="Martin F.M."/>
            <person name="Miettinen O."/>
            <person name="Hibbett D.S."/>
            <person name="Nagy L.G."/>
        </authorList>
    </citation>
    <scope>NUCLEOTIDE SEQUENCE [LARGE SCALE GENOMIC DNA]</scope>
    <source>
        <strain evidence="1 2">NL-1719</strain>
    </source>
</reference>